<dbReference type="EMBL" id="ML977337">
    <property type="protein sequence ID" value="KAF2110534.1"/>
    <property type="molecule type" value="Genomic_DNA"/>
</dbReference>
<dbReference type="SUPFAM" id="SSF51905">
    <property type="entry name" value="FAD/NAD(P)-binding domain"/>
    <property type="match status" value="1"/>
</dbReference>
<dbReference type="PANTHER" id="PTHR13789">
    <property type="entry name" value="MONOOXYGENASE"/>
    <property type="match status" value="1"/>
</dbReference>
<keyword evidence="4" id="KW-0560">Oxidoreductase</keyword>
<keyword evidence="2" id="KW-0285">Flavoprotein</keyword>
<dbReference type="GO" id="GO:0004497">
    <property type="term" value="F:monooxygenase activity"/>
    <property type="evidence" value="ECO:0007669"/>
    <property type="project" value="UniProtKB-KW"/>
</dbReference>
<keyword evidence="8" id="KW-1185">Reference proteome</keyword>
<dbReference type="PRINTS" id="PR00420">
    <property type="entry name" value="RNGMNOXGNASE"/>
</dbReference>
<feature type="domain" description="FAD-binding" evidence="6">
    <location>
        <begin position="66"/>
        <end position="374"/>
    </location>
</feature>
<organism evidence="7 8">
    <name type="scientific">Lophiotrema nucula</name>
    <dbReference type="NCBI Taxonomy" id="690887"/>
    <lineage>
        <taxon>Eukaryota</taxon>
        <taxon>Fungi</taxon>
        <taxon>Dikarya</taxon>
        <taxon>Ascomycota</taxon>
        <taxon>Pezizomycotina</taxon>
        <taxon>Dothideomycetes</taxon>
        <taxon>Pleosporomycetidae</taxon>
        <taxon>Pleosporales</taxon>
        <taxon>Lophiotremataceae</taxon>
        <taxon>Lophiotrema</taxon>
    </lineage>
</organism>
<evidence type="ECO:0000256" key="5">
    <source>
        <dbReference type="ARBA" id="ARBA00023033"/>
    </source>
</evidence>
<reference evidence="7" key="1">
    <citation type="journal article" date="2020" name="Stud. Mycol.">
        <title>101 Dothideomycetes genomes: a test case for predicting lifestyles and emergence of pathogens.</title>
        <authorList>
            <person name="Haridas S."/>
            <person name="Albert R."/>
            <person name="Binder M."/>
            <person name="Bloem J."/>
            <person name="Labutti K."/>
            <person name="Salamov A."/>
            <person name="Andreopoulos B."/>
            <person name="Baker S."/>
            <person name="Barry K."/>
            <person name="Bills G."/>
            <person name="Bluhm B."/>
            <person name="Cannon C."/>
            <person name="Castanera R."/>
            <person name="Culley D."/>
            <person name="Daum C."/>
            <person name="Ezra D."/>
            <person name="Gonzalez J."/>
            <person name="Henrissat B."/>
            <person name="Kuo A."/>
            <person name="Liang C."/>
            <person name="Lipzen A."/>
            <person name="Lutzoni F."/>
            <person name="Magnuson J."/>
            <person name="Mondo S."/>
            <person name="Nolan M."/>
            <person name="Ohm R."/>
            <person name="Pangilinan J."/>
            <person name="Park H.-J."/>
            <person name="Ramirez L."/>
            <person name="Alfaro M."/>
            <person name="Sun H."/>
            <person name="Tritt A."/>
            <person name="Yoshinaga Y."/>
            <person name="Zwiers L.-H."/>
            <person name="Turgeon B."/>
            <person name="Goodwin S."/>
            <person name="Spatafora J."/>
            <person name="Crous P."/>
            <person name="Grigoriev I."/>
        </authorList>
    </citation>
    <scope>NUCLEOTIDE SEQUENCE</scope>
    <source>
        <strain evidence="7">CBS 627.86</strain>
    </source>
</reference>
<proteinExistence type="inferred from homology"/>
<keyword evidence="5" id="KW-0503">Monooxygenase</keyword>
<evidence type="ECO:0000313" key="7">
    <source>
        <dbReference type="EMBL" id="KAF2110534.1"/>
    </source>
</evidence>
<dbReference type="OrthoDB" id="16820at2759"/>
<keyword evidence="3" id="KW-0274">FAD</keyword>
<dbReference type="InterPro" id="IPR050493">
    <property type="entry name" value="FAD-dep_Monooxygenase_BioMet"/>
</dbReference>
<sequence>MKIIIVGGGISGLSTYLHLRKHLPDPSSHSIKIYESHPPRSSDTLPLNSKLNLDTLSNSTALVGGGLGISPNGMRVLRDLNVDLHDAVAAQGFPAEKFVFKGANGWTLGVQRTGDGSVRTEGEPEEVCIASSRHGIWECLRKAVGEGVVVYRRVVGLERVENGGREEVGVRTKGLVDDSDGAGVEEVEEADLVIGADGVRSIVRTSLFGNEEKFKPTYTGLSGVGGFLTQSIPSSITKEKAMIFTFGRNGFFGYSSAAPVTTQSLMWWSTFETSSLPDTKNIDTATIKAELVKRHQHWRDPNVQEIVKNAQIQSIYPTWVLGELPHWGKEGIVLIGDAAHAMDPTTGQGASQGLEDSQTLALLLAETLKREHISQSQPERMKRAVDLANELFYEIRRPRVAEIVERGKMMSNRKANVGVVAEYFMYFFLWLLNKVPLIAKLILGDVNRKLYTWSAKNEIQKALEKRDRTSASSGNYAE</sequence>
<evidence type="ECO:0000256" key="2">
    <source>
        <dbReference type="ARBA" id="ARBA00022630"/>
    </source>
</evidence>
<dbReference type="Proteomes" id="UP000799770">
    <property type="component" value="Unassembled WGS sequence"/>
</dbReference>
<evidence type="ECO:0000256" key="1">
    <source>
        <dbReference type="ARBA" id="ARBA00007992"/>
    </source>
</evidence>
<dbReference type="PANTHER" id="PTHR13789:SF309">
    <property type="entry name" value="PUTATIVE (AFU_ORTHOLOGUE AFUA_6G14510)-RELATED"/>
    <property type="match status" value="1"/>
</dbReference>
<gene>
    <name evidence="7" type="ORF">BDV96DRAFT_650653</name>
</gene>
<dbReference type="Gene3D" id="3.50.50.60">
    <property type="entry name" value="FAD/NAD(P)-binding domain"/>
    <property type="match status" value="1"/>
</dbReference>
<evidence type="ECO:0000256" key="3">
    <source>
        <dbReference type="ARBA" id="ARBA00022827"/>
    </source>
</evidence>
<dbReference type="GO" id="GO:0071949">
    <property type="term" value="F:FAD binding"/>
    <property type="evidence" value="ECO:0007669"/>
    <property type="project" value="InterPro"/>
</dbReference>
<evidence type="ECO:0000256" key="4">
    <source>
        <dbReference type="ARBA" id="ARBA00023002"/>
    </source>
</evidence>
<name>A0A6A5YUT7_9PLEO</name>
<comment type="similarity">
    <text evidence="1">Belongs to the paxM FAD-dependent monooxygenase family.</text>
</comment>
<evidence type="ECO:0000259" key="6">
    <source>
        <dbReference type="Pfam" id="PF01494"/>
    </source>
</evidence>
<dbReference type="Pfam" id="PF01494">
    <property type="entry name" value="FAD_binding_3"/>
    <property type="match status" value="1"/>
</dbReference>
<protein>
    <recommendedName>
        <fullName evidence="6">FAD-binding domain-containing protein</fullName>
    </recommendedName>
</protein>
<evidence type="ECO:0000313" key="8">
    <source>
        <dbReference type="Proteomes" id="UP000799770"/>
    </source>
</evidence>
<dbReference type="InterPro" id="IPR002938">
    <property type="entry name" value="FAD-bd"/>
</dbReference>
<dbReference type="InterPro" id="IPR036188">
    <property type="entry name" value="FAD/NAD-bd_sf"/>
</dbReference>
<accession>A0A6A5YUT7</accession>
<dbReference type="AlphaFoldDB" id="A0A6A5YUT7"/>